<protein>
    <submittedName>
        <fullName evidence="2">Uncharacterized protein LOC107768809</fullName>
    </submittedName>
</protein>
<dbReference type="PANTHER" id="PTHR37610">
    <property type="entry name" value="CCHC-TYPE DOMAIN-CONTAINING PROTEIN"/>
    <property type="match status" value="1"/>
</dbReference>
<organism evidence="1 2">
    <name type="scientific">Nicotiana tabacum</name>
    <name type="common">Common tobacco</name>
    <dbReference type="NCBI Taxonomy" id="4097"/>
    <lineage>
        <taxon>Eukaryota</taxon>
        <taxon>Viridiplantae</taxon>
        <taxon>Streptophyta</taxon>
        <taxon>Embryophyta</taxon>
        <taxon>Tracheophyta</taxon>
        <taxon>Spermatophyta</taxon>
        <taxon>Magnoliopsida</taxon>
        <taxon>eudicotyledons</taxon>
        <taxon>Gunneridae</taxon>
        <taxon>Pentapetalae</taxon>
        <taxon>asterids</taxon>
        <taxon>lamiids</taxon>
        <taxon>Solanales</taxon>
        <taxon>Solanaceae</taxon>
        <taxon>Nicotianoideae</taxon>
        <taxon>Nicotianeae</taxon>
        <taxon>Nicotiana</taxon>
    </lineage>
</organism>
<dbReference type="PaxDb" id="4097-A0A1S3XUA6"/>
<reference evidence="1" key="1">
    <citation type="journal article" date="2014" name="Nat. Commun.">
        <title>The tobacco genome sequence and its comparison with those of tomato and potato.</title>
        <authorList>
            <person name="Sierro N."/>
            <person name="Battey J.N."/>
            <person name="Ouadi S."/>
            <person name="Bakaher N."/>
            <person name="Bovet L."/>
            <person name="Willig A."/>
            <person name="Goepfert S."/>
            <person name="Peitsch M.C."/>
            <person name="Ivanov N.V."/>
        </authorList>
    </citation>
    <scope>NUCLEOTIDE SEQUENCE [LARGE SCALE GENOMIC DNA]</scope>
</reference>
<dbReference type="OrthoDB" id="1298558at2759"/>
<dbReference type="KEGG" id="nta:107768809"/>
<name>A0A1S3XUA6_TOBAC</name>
<dbReference type="GeneID" id="107768809"/>
<dbReference type="PANTHER" id="PTHR37610:SF6">
    <property type="entry name" value="GAG-POLYPEPTIDE OF LTR COPIA-TYPE-RELATED"/>
    <property type="match status" value="1"/>
</dbReference>
<reference evidence="2" key="2">
    <citation type="submission" date="2025-08" db="UniProtKB">
        <authorList>
            <consortium name="RefSeq"/>
        </authorList>
    </citation>
    <scope>IDENTIFICATION</scope>
    <source>
        <tissue evidence="2">Leaf</tissue>
    </source>
</reference>
<dbReference type="Proteomes" id="UP000790787">
    <property type="component" value="Chromosome 23"/>
</dbReference>
<dbReference type="RefSeq" id="XP_016443450.1">
    <property type="nucleotide sequence ID" value="XM_016587964.1"/>
</dbReference>
<keyword evidence="1" id="KW-1185">Reference proteome</keyword>
<dbReference type="AlphaFoldDB" id="A0A1S3XUA6"/>
<sequence>MGDKSISTSSTSQVADVVVSDGAKSSIDSPYPFFLYPSDSPGMLLVNSVFDAKNKVGFIDGFIAQPKISCDSFKAWNRCNDMKISWLLNSFSKEIAESILYTKTARDIWTELEERFGQSNGPQLYHLQKEINELSQGNLDIVGYYIKLKRFWDELDSLDVVQHCTCDCICGGKVNTHKSHQDVRLIQFLMGLNEAYSGPRSSLLMLSPLP</sequence>
<accession>A0A1S3XUA6</accession>
<gene>
    <name evidence="2" type="primary">LOC107768809</name>
</gene>
<evidence type="ECO:0000313" key="1">
    <source>
        <dbReference type="Proteomes" id="UP000790787"/>
    </source>
</evidence>
<dbReference type="OMA" id="FINGSYK"/>
<proteinExistence type="predicted"/>
<evidence type="ECO:0000313" key="2">
    <source>
        <dbReference type="RefSeq" id="XP_016443450.1"/>
    </source>
</evidence>